<dbReference type="RefSeq" id="WP_097155092.1">
    <property type="nucleotide sequence ID" value="NZ_OBEL01000005.1"/>
</dbReference>
<proteinExistence type="predicted"/>
<gene>
    <name evidence="5" type="ORF">SAMN06265368_3847</name>
</gene>
<name>A0A285PHL6_9HYPH</name>
<comment type="cofactor">
    <cofactor evidence="1">
        <name>Zn(2+)</name>
        <dbReference type="ChEBI" id="CHEBI:29105"/>
    </cofactor>
</comment>
<keyword evidence="4" id="KW-0862">Zinc</keyword>
<evidence type="ECO:0000256" key="3">
    <source>
        <dbReference type="ARBA" id="ARBA00022723"/>
    </source>
</evidence>
<keyword evidence="3" id="KW-0479">Metal-binding</keyword>
<dbReference type="Gene3D" id="3.20.20.70">
    <property type="entry name" value="Aldolase class I"/>
    <property type="match status" value="1"/>
</dbReference>
<dbReference type="GO" id="GO:0046872">
    <property type="term" value="F:metal ion binding"/>
    <property type="evidence" value="ECO:0007669"/>
    <property type="project" value="UniProtKB-KW"/>
</dbReference>
<dbReference type="Pfam" id="PF05853">
    <property type="entry name" value="BKACE"/>
    <property type="match status" value="1"/>
</dbReference>
<dbReference type="EMBL" id="OBEL01000005">
    <property type="protein sequence ID" value="SNZ20737.1"/>
    <property type="molecule type" value="Genomic_DNA"/>
</dbReference>
<organism evidence="5 6">
    <name type="scientific">Cohaesibacter gelatinilyticus</name>
    <dbReference type="NCBI Taxonomy" id="372072"/>
    <lineage>
        <taxon>Bacteria</taxon>
        <taxon>Pseudomonadati</taxon>
        <taxon>Pseudomonadota</taxon>
        <taxon>Alphaproteobacteria</taxon>
        <taxon>Hyphomicrobiales</taxon>
        <taxon>Cohaesibacteraceae</taxon>
    </lineage>
</organism>
<dbReference type="AlphaFoldDB" id="A0A285PHL6"/>
<accession>A0A285PHL6</accession>
<evidence type="ECO:0000313" key="6">
    <source>
        <dbReference type="Proteomes" id="UP000219439"/>
    </source>
</evidence>
<keyword evidence="6" id="KW-1185">Reference proteome</keyword>
<protein>
    <submittedName>
        <fullName evidence="5">Uncharacterized conserved protein, DUF849 family</fullName>
    </submittedName>
</protein>
<evidence type="ECO:0000256" key="2">
    <source>
        <dbReference type="ARBA" id="ARBA00022679"/>
    </source>
</evidence>
<keyword evidence="2" id="KW-0808">Transferase</keyword>
<dbReference type="Proteomes" id="UP000219439">
    <property type="component" value="Unassembled WGS sequence"/>
</dbReference>
<dbReference type="InterPro" id="IPR008567">
    <property type="entry name" value="BKACE"/>
</dbReference>
<dbReference type="PANTHER" id="PTHR37418:SF2">
    <property type="entry name" value="3-KETO-5-AMINOHEXANOATE CLEAVAGE ENZYME"/>
    <property type="match status" value="1"/>
</dbReference>
<dbReference type="GO" id="GO:0043720">
    <property type="term" value="F:3-keto-5-aminohexanoate cleavage activity"/>
    <property type="evidence" value="ECO:0007669"/>
    <property type="project" value="InterPro"/>
</dbReference>
<dbReference type="PANTHER" id="PTHR37418">
    <property type="entry name" value="3-KETO-5-AMINOHEXANOATE CLEAVAGE ENZYME-RELATED"/>
    <property type="match status" value="1"/>
</dbReference>
<evidence type="ECO:0000256" key="4">
    <source>
        <dbReference type="ARBA" id="ARBA00022833"/>
    </source>
</evidence>
<evidence type="ECO:0000313" key="5">
    <source>
        <dbReference type="EMBL" id="SNZ20737.1"/>
    </source>
</evidence>
<evidence type="ECO:0000256" key="1">
    <source>
        <dbReference type="ARBA" id="ARBA00001947"/>
    </source>
</evidence>
<reference evidence="5 6" key="1">
    <citation type="submission" date="2017-09" db="EMBL/GenBank/DDBJ databases">
        <authorList>
            <person name="Ehlers B."/>
            <person name="Leendertz F.H."/>
        </authorList>
    </citation>
    <scope>NUCLEOTIDE SEQUENCE [LARGE SCALE GENOMIC DNA]</scope>
    <source>
        <strain evidence="5 6">DSM 18289</strain>
    </source>
</reference>
<dbReference type="InterPro" id="IPR013785">
    <property type="entry name" value="Aldolase_TIM"/>
</dbReference>
<dbReference type="OrthoDB" id="9805277at2"/>
<sequence>MALANILVAPNGARRTRKDHPSLPVTIEQTVQTAKACFDAGADGIHAHVRDKDQKHLLDAGLYRELQAELTLKVPDMWVQITTEAVGIYSPEEQRAIVRNSDPEAVSISIREMLSEGENSAVSKFYWEQAEKGVEIQHILYDDQDAATLARLIKDETLPATNLQLLFVLGRYSVGQVSNPDDLQPFMQSLDAFEGIDLDWGCCAFGQQETECLLAAIKAGGKARIGFENNLHMKDGSIAPDNAARVTELITELRARSL</sequence>